<evidence type="ECO:0000313" key="6">
    <source>
        <dbReference type="Proteomes" id="UP000516437"/>
    </source>
</evidence>
<reference evidence="5 6" key="1">
    <citation type="journal article" date="2019" name="Plant Biotechnol. J.">
        <title>The red bayberry genome and genetic basis of sex determination.</title>
        <authorList>
            <person name="Jia H.M."/>
            <person name="Jia H.J."/>
            <person name="Cai Q.L."/>
            <person name="Wang Y."/>
            <person name="Zhao H.B."/>
            <person name="Yang W.F."/>
            <person name="Wang G.Y."/>
            <person name="Li Y.H."/>
            <person name="Zhan D.L."/>
            <person name="Shen Y.T."/>
            <person name="Niu Q.F."/>
            <person name="Chang L."/>
            <person name="Qiu J."/>
            <person name="Zhao L."/>
            <person name="Xie H.B."/>
            <person name="Fu W.Y."/>
            <person name="Jin J."/>
            <person name="Li X.W."/>
            <person name="Jiao Y."/>
            <person name="Zhou C.C."/>
            <person name="Tu T."/>
            <person name="Chai C.Y."/>
            <person name="Gao J.L."/>
            <person name="Fan L.J."/>
            <person name="van de Weg E."/>
            <person name="Wang J.Y."/>
            <person name="Gao Z.S."/>
        </authorList>
    </citation>
    <scope>NUCLEOTIDE SEQUENCE [LARGE SCALE GENOMIC DNA]</scope>
    <source>
        <tissue evidence="5">Leaves</tissue>
    </source>
</reference>
<name>A0A6A1VA16_9ROSI</name>
<keyword evidence="2" id="KW-0677">Repeat</keyword>
<feature type="region of interest" description="Disordered" evidence="4">
    <location>
        <begin position="28"/>
        <end position="54"/>
    </location>
</feature>
<keyword evidence="6" id="KW-1185">Reference proteome</keyword>
<evidence type="ECO:0000313" key="5">
    <source>
        <dbReference type="EMBL" id="KAB1209325.1"/>
    </source>
</evidence>
<dbReference type="PANTHER" id="PTHR19857:SF8">
    <property type="entry name" value="ANGIO-ASSOCIATED MIGRATORY CELL PROTEIN"/>
    <property type="match status" value="1"/>
</dbReference>
<dbReference type="InterPro" id="IPR011047">
    <property type="entry name" value="Quinoprotein_ADH-like_sf"/>
</dbReference>
<dbReference type="SMART" id="SM00320">
    <property type="entry name" value="WD40"/>
    <property type="match status" value="9"/>
</dbReference>
<evidence type="ECO:0000256" key="1">
    <source>
        <dbReference type="ARBA" id="ARBA00022574"/>
    </source>
</evidence>
<dbReference type="OrthoDB" id="10261640at2759"/>
<dbReference type="InterPro" id="IPR051179">
    <property type="entry name" value="WD_repeat_multifunction"/>
</dbReference>
<feature type="repeat" description="WD" evidence="3">
    <location>
        <begin position="147"/>
        <end position="188"/>
    </location>
</feature>
<dbReference type="Gene3D" id="2.130.10.10">
    <property type="entry name" value="YVTN repeat-like/Quinoprotein amine dehydrogenase"/>
    <property type="match status" value="3"/>
</dbReference>
<dbReference type="PROSITE" id="PS50082">
    <property type="entry name" value="WD_REPEATS_2"/>
    <property type="match status" value="5"/>
</dbReference>
<accession>A0A6A1VA16</accession>
<dbReference type="Proteomes" id="UP000516437">
    <property type="component" value="Chromosome 6"/>
</dbReference>
<dbReference type="Pfam" id="PF00400">
    <property type="entry name" value="WD40"/>
    <property type="match status" value="8"/>
</dbReference>
<proteinExistence type="predicted"/>
<dbReference type="EMBL" id="RXIC02000024">
    <property type="protein sequence ID" value="KAB1209325.1"/>
    <property type="molecule type" value="Genomic_DNA"/>
</dbReference>
<comment type="caution">
    <text evidence="5">The sequence shown here is derived from an EMBL/GenBank/DDBJ whole genome shotgun (WGS) entry which is preliminary data.</text>
</comment>
<dbReference type="InterPro" id="IPR001680">
    <property type="entry name" value="WD40_rpt"/>
</dbReference>
<dbReference type="PRINTS" id="PR00320">
    <property type="entry name" value="GPROTEINBRPT"/>
</dbReference>
<dbReference type="SUPFAM" id="SSF50998">
    <property type="entry name" value="Quinoprotein alcohol dehydrogenase-like"/>
    <property type="match status" value="1"/>
</dbReference>
<dbReference type="SUPFAM" id="SSF117289">
    <property type="entry name" value="Nucleoporin domain"/>
    <property type="match status" value="1"/>
</dbReference>
<feature type="compositionally biased region" description="Acidic residues" evidence="4">
    <location>
        <begin position="243"/>
        <end position="258"/>
    </location>
</feature>
<gene>
    <name evidence="5" type="ORF">CJ030_MR6G009342</name>
</gene>
<feature type="repeat" description="WD" evidence="3">
    <location>
        <begin position="189"/>
        <end position="230"/>
    </location>
</feature>
<organism evidence="5 6">
    <name type="scientific">Morella rubra</name>
    <name type="common">Chinese bayberry</name>
    <dbReference type="NCBI Taxonomy" id="262757"/>
    <lineage>
        <taxon>Eukaryota</taxon>
        <taxon>Viridiplantae</taxon>
        <taxon>Streptophyta</taxon>
        <taxon>Embryophyta</taxon>
        <taxon>Tracheophyta</taxon>
        <taxon>Spermatophyta</taxon>
        <taxon>Magnoliopsida</taxon>
        <taxon>eudicotyledons</taxon>
        <taxon>Gunneridae</taxon>
        <taxon>Pentapetalae</taxon>
        <taxon>rosids</taxon>
        <taxon>fabids</taxon>
        <taxon>Fagales</taxon>
        <taxon>Myricaceae</taxon>
        <taxon>Morella</taxon>
    </lineage>
</organism>
<dbReference type="InterPro" id="IPR020472">
    <property type="entry name" value="WD40_PAC1"/>
</dbReference>
<evidence type="ECO:0000256" key="3">
    <source>
        <dbReference type="PROSITE-ProRule" id="PRU00221"/>
    </source>
</evidence>
<dbReference type="CDD" id="cd00200">
    <property type="entry name" value="WD40"/>
    <property type="match status" value="1"/>
</dbReference>
<feature type="repeat" description="WD" evidence="3">
    <location>
        <begin position="441"/>
        <end position="482"/>
    </location>
</feature>
<evidence type="ECO:0000256" key="2">
    <source>
        <dbReference type="ARBA" id="ARBA00022737"/>
    </source>
</evidence>
<dbReference type="AlphaFoldDB" id="A0A6A1VA16"/>
<feature type="repeat" description="WD" evidence="3">
    <location>
        <begin position="483"/>
        <end position="520"/>
    </location>
</feature>
<feature type="region of interest" description="Disordered" evidence="4">
    <location>
        <begin position="239"/>
        <end position="258"/>
    </location>
</feature>
<sequence>MNAPPSRHHDEEDDEGEVFLDEADVIQELPVDEEDLPDAEDEEAGSDLETYEEPDDDSVHIFTGHTGELYTVACSTTDASLVATGGGDDKGFLWRIGQGDWAFELQGHGDSVCCLAFSTDGQLLASGCLGGLIQIWDVQTQNLKCSLEGPGEGIEWISWHPKGHLVLAGSEDSIVWMWNADKGACLNTFSGHGGSVTCGDFTPDGKVVCTGSDDATLRIWDPKTGKNIHVVGGVSYKAPNLPDAEDEEAGSDLETYEEPDDDSVHIFTGHTGELYTVACSTTDASLVATGGGDDKGFLWRIGQGDWAFELQGHPFHKEGLTCMAISSDSTLALTGSKDGSIAVVNITTGKFIKAMLLTLTQKKLCIRAFSTPQMSTLTAYLTRNAYHQELVEGELLYGLVKDVSAGVCHCTSLSCSLWAASGGMDQKLIIWDLQHSMPRSTCKHEDGVTCLTWLGASTNLASGCVDGKVRVWDGRSGDCIRTFSGHASAIQSLSVSANRDFLVSVSIDETARVFDIAEFR</sequence>
<keyword evidence="1 3" id="KW-0853">WD repeat</keyword>
<dbReference type="PROSITE" id="PS50294">
    <property type="entry name" value="WD_REPEATS_REGION"/>
    <property type="match status" value="4"/>
</dbReference>
<dbReference type="InterPro" id="IPR015943">
    <property type="entry name" value="WD40/YVTN_repeat-like_dom_sf"/>
</dbReference>
<dbReference type="PANTHER" id="PTHR19857">
    <property type="entry name" value="MITOCHONDRIAL DIVISION PROTEIN 1-RELATED"/>
    <property type="match status" value="1"/>
</dbReference>
<protein>
    <submittedName>
        <fullName evidence="5">Uncharacterized protein</fullName>
    </submittedName>
</protein>
<evidence type="ECO:0000256" key="4">
    <source>
        <dbReference type="SAM" id="MobiDB-lite"/>
    </source>
</evidence>
<feature type="repeat" description="WD" evidence="3">
    <location>
        <begin position="105"/>
        <end position="146"/>
    </location>
</feature>